<dbReference type="Pfam" id="PF09523">
    <property type="entry name" value="DUF2390"/>
    <property type="match status" value="1"/>
</dbReference>
<evidence type="ECO:0000313" key="1">
    <source>
        <dbReference type="EMBL" id="PCJ24860.1"/>
    </source>
</evidence>
<sequence length="191" mass="21706">MSIQSHFFWDFSTKFYAQHGVGSACLDLQNKFDLDVNLILFCYWHAQAHGVVDTVLLERVINFCSSWKQDVVQPLRNVRTRMKSNVSPDYPTAASSHNILREKVKAVELEAEKFQQNNMEEILLSTYSKNSGEANTARSTLHIAQLNLSKLMKILFKDKNTATGIELIQNIEVGLEPIDLSFEDYLTTSTG</sequence>
<organism evidence="1 2">
    <name type="scientific">SAR86 cluster bacterium</name>
    <dbReference type="NCBI Taxonomy" id="2030880"/>
    <lineage>
        <taxon>Bacteria</taxon>
        <taxon>Pseudomonadati</taxon>
        <taxon>Pseudomonadota</taxon>
        <taxon>Gammaproteobacteria</taxon>
        <taxon>SAR86 cluster</taxon>
    </lineage>
</organism>
<protein>
    <submittedName>
        <fullName evidence="1">TIGR02444 family protein</fullName>
    </submittedName>
</protein>
<accession>A0A2A5B0G3</accession>
<dbReference type="AlphaFoldDB" id="A0A2A5B0G3"/>
<dbReference type="EMBL" id="NVVJ01000022">
    <property type="protein sequence ID" value="PCJ24860.1"/>
    <property type="molecule type" value="Genomic_DNA"/>
</dbReference>
<dbReference type="NCBIfam" id="TIGR02444">
    <property type="entry name" value="TIGR02444 family protein"/>
    <property type="match status" value="1"/>
</dbReference>
<name>A0A2A5B0G3_9GAMM</name>
<proteinExistence type="predicted"/>
<dbReference type="InterPro" id="IPR012659">
    <property type="entry name" value="CHP02444"/>
</dbReference>
<reference evidence="2" key="1">
    <citation type="submission" date="2017-08" db="EMBL/GenBank/DDBJ databases">
        <title>A dynamic microbial community with high functional redundancy inhabits the cold, oxic subseafloor aquifer.</title>
        <authorList>
            <person name="Tully B.J."/>
            <person name="Wheat C.G."/>
            <person name="Glazer B.T."/>
            <person name="Huber J.A."/>
        </authorList>
    </citation>
    <scope>NUCLEOTIDE SEQUENCE [LARGE SCALE GENOMIC DNA]</scope>
</reference>
<dbReference type="Proteomes" id="UP000218327">
    <property type="component" value="Unassembled WGS sequence"/>
</dbReference>
<comment type="caution">
    <text evidence="1">The sequence shown here is derived from an EMBL/GenBank/DDBJ whole genome shotgun (WGS) entry which is preliminary data.</text>
</comment>
<gene>
    <name evidence="1" type="ORF">COA96_08475</name>
</gene>
<evidence type="ECO:0000313" key="2">
    <source>
        <dbReference type="Proteomes" id="UP000218327"/>
    </source>
</evidence>